<dbReference type="AlphaFoldDB" id="A0A9D4LCJ0"/>
<reference evidence="1" key="1">
    <citation type="journal article" date="2019" name="bioRxiv">
        <title>The Genome of the Zebra Mussel, Dreissena polymorpha: A Resource for Invasive Species Research.</title>
        <authorList>
            <person name="McCartney M.A."/>
            <person name="Auch B."/>
            <person name="Kono T."/>
            <person name="Mallez S."/>
            <person name="Zhang Y."/>
            <person name="Obille A."/>
            <person name="Becker A."/>
            <person name="Abrahante J.E."/>
            <person name="Garbe J."/>
            <person name="Badalamenti J.P."/>
            <person name="Herman A."/>
            <person name="Mangelson H."/>
            <person name="Liachko I."/>
            <person name="Sullivan S."/>
            <person name="Sone E.D."/>
            <person name="Koren S."/>
            <person name="Silverstein K.A.T."/>
            <person name="Beckman K.B."/>
            <person name="Gohl D.M."/>
        </authorList>
    </citation>
    <scope>NUCLEOTIDE SEQUENCE</scope>
    <source>
        <strain evidence="1">Duluth1</strain>
        <tissue evidence="1">Whole animal</tissue>
    </source>
</reference>
<name>A0A9D4LCJ0_DREPO</name>
<evidence type="ECO:0000313" key="2">
    <source>
        <dbReference type="Proteomes" id="UP000828390"/>
    </source>
</evidence>
<accession>A0A9D4LCJ0</accession>
<reference evidence="1" key="2">
    <citation type="submission" date="2020-11" db="EMBL/GenBank/DDBJ databases">
        <authorList>
            <person name="McCartney M.A."/>
            <person name="Auch B."/>
            <person name="Kono T."/>
            <person name="Mallez S."/>
            <person name="Becker A."/>
            <person name="Gohl D.M."/>
            <person name="Silverstein K.A.T."/>
            <person name="Koren S."/>
            <person name="Bechman K.B."/>
            <person name="Herman A."/>
            <person name="Abrahante J.E."/>
            <person name="Garbe J."/>
        </authorList>
    </citation>
    <scope>NUCLEOTIDE SEQUENCE</scope>
    <source>
        <strain evidence="1">Duluth1</strain>
        <tissue evidence="1">Whole animal</tissue>
    </source>
</reference>
<sequence>MYLCSRIEPIECQVPAQITLPAGHNTIAAAFVTIYNITRTINVRALQITNLYNTDPLFYHRVNDQPKLVWPSHHHNATDNKLNKKKKEYREIVYAHNEIVISVNDTHTQPLSSIVKYMIF</sequence>
<keyword evidence="2" id="KW-1185">Reference proteome</keyword>
<organism evidence="1 2">
    <name type="scientific">Dreissena polymorpha</name>
    <name type="common">Zebra mussel</name>
    <name type="synonym">Mytilus polymorpha</name>
    <dbReference type="NCBI Taxonomy" id="45954"/>
    <lineage>
        <taxon>Eukaryota</taxon>
        <taxon>Metazoa</taxon>
        <taxon>Spiralia</taxon>
        <taxon>Lophotrochozoa</taxon>
        <taxon>Mollusca</taxon>
        <taxon>Bivalvia</taxon>
        <taxon>Autobranchia</taxon>
        <taxon>Heteroconchia</taxon>
        <taxon>Euheterodonta</taxon>
        <taxon>Imparidentia</taxon>
        <taxon>Neoheterodontei</taxon>
        <taxon>Myida</taxon>
        <taxon>Dreissenoidea</taxon>
        <taxon>Dreissenidae</taxon>
        <taxon>Dreissena</taxon>
    </lineage>
</organism>
<dbReference type="Proteomes" id="UP000828390">
    <property type="component" value="Unassembled WGS sequence"/>
</dbReference>
<proteinExistence type="predicted"/>
<dbReference type="EMBL" id="JAIWYP010000003">
    <property type="protein sequence ID" value="KAH3855304.1"/>
    <property type="molecule type" value="Genomic_DNA"/>
</dbReference>
<gene>
    <name evidence="1" type="ORF">DPMN_097870</name>
</gene>
<comment type="caution">
    <text evidence="1">The sequence shown here is derived from an EMBL/GenBank/DDBJ whole genome shotgun (WGS) entry which is preliminary data.</text>
</comment>
<protein>
    <submittedName>
        <fullName evidence="1">Uncharacterized protein</fullName>
    </submittedName>
</protein>
<evidence type="ECO:0000313" key="1">
    <source>
        <dbReference type="EMBL" id="KAH3855304.1"/>
    </source>
</evidence>